<organism evidence="1 2">
    <name type="scientific">Plakobranchus ocellatus</name>
    <dbReference type="NCBI Taxonomy" id="259542"/>
    <lineage>
        <taxon>Eukaryota</taxon>
        <taxon>Metazoa</taxon>
        <taxon>Spiralia</taxon>
        <taxon>Lophotrochozoa</taxon>
        <taxon>Mollusca</taxon>
        <taxon>Gastropoda</taxon>
        <taxon>Heterobranchia</taxon>
        <taxon>Euthyneura</taxon>
        <taxon>Panpulmonata</taxon>
        <taxon>Sacoglossa</taxon>
        <taxon>Placobranchoidea</taxon>
        <taxon>Plakobranchidae</taxon>
        <taxon>Plakobranchus</taxon>
    </lineage>
</organism>
<evidence type="ECO:0000313" key="1">
    <source>
        <dbReference type="EMBL" id="GFO11104.1"/>
    </source>
</evidence>
<evidence type="ECO:0000313" key="2">
    <source>
        <dbReference type="Proteomes" id="UP000735302"/>
    </source>
</evidence>
<proteinExistence type="predicted"/>
<protein>
    <submittedName>
        <fullName evidence="1">Uncharacterized protein</fullName>
    </submittedName>
</protein>
<keyword evidence="2" id="KW-1185">Reference proteome</keyword>
<dbReference type="Proteomes" id="UP000735302">
    <property type="component" value="Unassembled WGS sequence"/>
</dbReference>
<reference evidence="1 2" key="1">
    <citation type="journal article" date="2021" name="Elife">
        <title>Chloroplast acquisition without the gene transfer in kleptoplastic sea slugs, Plakobranchus ocellatus.</title>
        <authorList>
            <person name="Maeda T."/>
            <person name="Takahashi S."/>
            <person name="Yoshida T."/>
            <person name="Shimamura S."/>
            <person name="Takaki Y."/>
            <person name="Nagai Y."/>
            <person name="Toyoda A."/>
            <person name="Suzuki Y."/>
            <person name="Arimoto A."/>
            <person name="Ishii H."/>
            <person name="Satoh N."/>
            <person name="Nishiyama T."/>
            <person name="Hasebe M."/>
            <person name="Maruyama T."/>
            <person name="Minagawa J."/>
            <person name="Obokata J."/>
            <person name="Shigenobu S."/>
        </authorList>
    </citation>
    <scope>NUCLEOTIDE SEQUENCE [LARGE SCALE GENOMIC DNA]</scope>
</reference>
<comment type="caution">
    <text evidence="1">The sequence shown here is derived from an EMBL/GenBank/DDBJ whole genome shotgun (WGS) entry which is preliminary data.</text>
</comment>
<accession>A0AAV4ATH6</accession>
<gene>
    <name evidence="1" type="ORF">PoB_003760900</name>
</gene>
<dbReference type="EMBL" id="BLXT01004219">
    <property type="protein sequence ID" value="GFO11104.1"/>
    <property type="molecule type" value="Genomic_DNA"/>
</dbReference>
<name>A0AAV4ATH6_9GAST</name>
<dbReference type="AlphaFoldDB" id="A0AAV4ATH6"/>
<sequence length="81" mass="8900">MLVNMSHLVVIMPPRDAQWFCGCTWEVPGVEGAAEIPNLSVSRNASVPMTWAHDARTSHGMRGLPGRDANITQVIEIKECL</sequence>